<feature type="region of interest" description="Disordered" evidence="1">
    <location>
        <begin position="207"/>
        <end position="231"/>
    </location>
</feature>
<dbReference type="InParanoid" id="A0A369JY28"/>
<feature type="compositionally biased region" description="Basic and acidic residues" evidence="1">
    <location>
        <begin position="114"/>
        <end position="124"/>
    </location>
</feature>
<feature type="region of interest" description="Disordered" evidence="1">
    <location>
        <begin position="112"/>
        <end position="134"/>
    </location>
</feature>
<keyword evidence="4" id="KW-1185">Reference proteome</keyword>
<dbReference type="Proteomes" id="UP000076154">
    <property type="component" value="Unassembled WGS sequence"/>
</dbReference>
<feature type="non-terminal residue" evidence="3">
    <location>
        <position position="1"/>
    </location>
</feature>
<keyword evidence="2" id="KW-0472">Membrane</keyword>
<accession>A0A369JY28</accession>
<dbReference type="AlphaFoldDB" id="A0A369JY28"/>
<proteinExistence type="predicted"/>
<name>A0A369JY28_HYPMA</name>
<organism evidence="3 4">
    <name type="scientific">Hypsizygus marmoreus</name>
    <name type="common">White beech mushroom</name>
    <name type="synonym">Agaricus marmoreus</name>
    <dbReference type="NCBI Taxonomy" id="39966"/>
    <lineage>
        <taxon>Eukaryota</taxon>
        <taxon>Fungi</taxon>
        <taxon>Dikarya</taxon>
        <taxon>Basidiomycota</taxon>
        <taxon>Agaricomycotina</taxon>
        <taxon>Agaricomycetes</taxon>
        <taxon>Agaricomycetidae</taxon>
        <taxon>Agaricales</taxon>
        <taxon>Tricholomatineae</taxon>
        <taxon>Lyophyllaceae</taxon>
        <taxon>Hypsizygus</taxon>
    </lineage>
</organism>
<gene>
    <name evidence="3" type="ORF">Hypma_006190</name>
</gene>
<dbReference type="EMBL" id="LUEZ02000040">
    <property type="protein sequence ID" value="RDB26130.1"/>
    <property type="molecule type" value="Genomic_DNA"/>
</dbReference>
<feature type="transmembrane region" description="Helical" evidence="2">
    <location>
        <begin position="50"/>
        <end position="70"/>
    </location>
</feature>
<evidence type="ECO:0000313" key="4">
    <source>
        <dbReference type="Proteomes" id="UP000076154"/>
    </source>
</evidence>
<evidence type="ECO:0000256" key="1">
    <source>
        <dbReference type="SAM" id="MobiDB-lite"/>
    </source>
</evidence>
<reference evidence="3" key="1">
    <citation type="submission" date="2018-04" db="EMBL/GenBank/DDBJ databases">
        <title>Whole genome sequencing of Hypsizygus marmoreus.</title>
        <authorList>
            <person name="Choi I.-G."/>
            <person name="Min B."/>
            <person name="Kim J.-G."/>
            <person name="Kim S."/>
            <person name="Oh Y.-L."/>
            <person name="Kong W.-S."/>
            <person name="Park H."/>
            <person name="Jeong J."/>
            <person name="Song E.-S."/>
        </authorList>
    </citation>
    <scope>NUCLEOTIDE SEQUENCE [LARGE SCALE GENOMIC DNA]</scope>
    <source>
        <strain evidence="3">51987-8</strain>
    </source>
</reference>
<keyword evidence="2" id="KW-0812">Transmembrane</keyword>
<keyword evidence="2" id="KW-1133">Transmembrane helix</keyword>
<sequence>VSSAGLTSTLSTFTYRRSIALLLSSPPFSLNQKPYTHPPPKKATMVQKNVALAAAAVLAVGFSFVAAAPLSHDITARDIDAVLYARADKIVKAAAQLAKHVAKDAAHSQAVDAATDHLKSKTQTDKPLPAGASAAINKATGPFNQGLVNSVVSPKQPPKKTRGLDEEDLFIRDFEEELYARADKIVKAAAQLAKHVAKDAAHSQAVDAATDHLKSKTQTDKPLPAGASAAINKATGPFNQGLVNSVVNNKQAPKKTRSLEEFLEARWLELEDLD</sequence>
<dbReference type="OrthoDB" id="3127958at2759"/>
<feature type="compositionally biased region" description="Basic and acidic residues" evidence="1">
    <location>
        <begin position="209"/>
        <end position="219"/>
    </location>
</feature>
<protein>
    <submittedName>
        <fullName evidence="3">Uncharacterized protein</fullName>
    </submittedName>
</protein>
<evidence type="ECO:0000256" key="2">
    <source>
        <dbReference type="SAM" id="Phobius"/>
    </source>
</evidence>
<evidence type="ECO:0000313" key="3">
    <source>
        <dbReference type="EMBL" id="RDB26130.1"/>
    </source>
</evidence>
<comment type="caution">
    <text evidence="3">The sequence shown here is derived from an EMBL/GenBank/DDBJ whole genome shotgun (WGS) entry which is preliminary data.</text>
</comment>